<keyword evidence="2" id="KW-1133">Transmembrane helix</keyword>
<feature type="compositionally biased region" description="Basic residues" evidence="1">
    <location>
        <begin position="10"/>
        <end position="19"/>
    </location>
</feature>
<feature type="transmembrane region" description="Helical" evidence="2">
    <location>
        <begin position="365"/>
        <end position="388"/>
    </location>
</feature>
<reference evidence="3" key="1">
    <citation type="submission" date="2020-10" db="EMBL/GenBank/DDBJ databases">
        <authorList>
            <person name="Gilroy R."/>
        </authorList>
    </citation>
    <scope>NUCLEOTIDE SEQUENCE</scope>
    <source>
        <strain evidence="3">ChiHjej13B12-12457</strain>
    </source>
</reference>
<organism evidence="3 4">
    <name type="scientific">Candidatus Coprenecus avistercoris</name>
    <dbReference type="NCBI Taxonomy" id="2840730"/>
    <lineage>
        <taxon>Bacteria</taxon>
        <taxon>Pseudomonadati</taxon>
        <taxon>Bacteroidota</taxon>
        <taxon>Bacteroidia</taxon>
        <taxon>Bacteroidales</taxon>
        <taxon>Rikenellaceae</taxon>
        <taxon>Rikenellaceae incertae sedis</taxon>
        <taxon>Candidatus Coprenecus</taxon>
    </lineage>
</organism>
<feature type="transmembrane region" description="Helical" evidence="2">
    <location>
        <begin position="315"/>
        <end position="337"/>
    </location>
</feature>
<feature type="transmembrane region" description="Helical" evidence="2">
    <location>
        <begin position="277"/>
        <end position="295"/>
    </location>
</feature>
<evidence type="ECO:0000313" key="4">
    <source>
        <dbReference type="Proteomes" id="UP000886744"/>
    </source>
</evidence>
<keyword evidence="2" id="KW-0472">Membrane</keyword>
<reference evidence="3" key="2">
    <citation type="journal article" date="2021" name="PeerJ">
        <title>Extensive microbial diversity within the chicken gut microbiome revealed by metagenomics and culture.</title>
        <authorList>
            <person name="Gilroy R."/>
            <person name="Ravi A."/>
            <person name="Getino M."/>
            <person name="Pursley I."/>
            <person name="Horton D.L."/>
            <person name="Alikhan N.F."/>
            <person name="Baker D."/>
            <person name="Gharbi K."/>
            <person name="Hall N."/>
            <person name="Watson M."/>
            <person name="Adriaenssens E.M."/>
            <person name="Foster-Nyarko E."/>
            <person name="Jarju S."/>
            <person name="Secka A."/>
            <person name="Antonio M."/>
            <person name="Oren A."/>
            <person name="Chaudhuri R.R."/>
            <person name="La Ragione R."/>
            <person name="Hildebrand F."/>
            <person name="Pallen M.J."/>
        </authorList>
    </citation>
    <scope>NUCLEOTIDE SEQUENCE</scope>
    <source>
        <strain evidence="3">ChiHjej13B12-12457</strain>
    </source>
</reference>
<dbReference type="Proteomes" id="UP000886744">
    <property type="component" value="Unassembled WGS sequence"/>
</dbReference>
<dbReference type="EMBL" id="DVHI01000024">
    <property type="protein sequence ID" value="HIR62180.1"/>
    <property type="molecule type" value="Genomic_DNA"/>
</dbReference>
<protein>
    <submittedName>
        <fullName evidence="3">Uncharacterized protein</fullName>
    </submittedName>
</protein>
<feature type="region of interest" description="Disordered" evidence="1">
    <location>
        <begin position="1"/>
        <end position="20"/>
    </location>
</feature>
<dbReference type="AlphaFoldDB" id="A0A9D1E002"/>
<gene>
    <name evidence="3" type="ORF">IAC94_01480</name>
</gene>
<comment type="caution">
    <text evidence="3">The sequence shown here is derived from an EMBL/GenBank/DDBJ whole genome shotgun (WGS) entry which is preliminary data.</text>
</comment>
<keyword evidence="2" id="KW-0812">Transmembrane</keyword>
<evidence type="ECO:0000256" key="1">
    <source>
        <dbReference type="SAM" id="MobiDB-lite"/>
    </source>
</evidence>
<evidence type="ECO:0000256" key="2">
    <source>
        <dbReference type="SAM" id="Phobius"/>
    </source>
</evidence>
<proteinExistence type="predicted"/>
<name>A0A9D1E002_9BACT</name>
<evidence type="ECO:0000313" key="3">
    <source>
        <dbReference type="EMBL" id="HIR62180.1"/>
    </source>
</evidence>
<sequence>MAQKQDGKKKNAPKNRKKAMREGYLSFDIDEVKRLSESDSPNAEAYGYLYQAVTTQAGTAKGIDDAYPETAEETARMLELLNMAKKALVDKDDQYFKFCTVDLEMILDWSSTRHWNFQWQVILGVILTVAFLSWRVDQKQESVENRQENVAAVENWEETDTVLNWDTTPEDLYSPAGFVKYANLSAKNYKLLSLYEQKSYYASAVEAADEYAARADTAQSRDVRKSLEERRDESLAHAKECRKEFDRINKMDFKDIKKMALDEYGSWLKSAKAEKRAVRAWNIFFIILIPVYIFAERPYGYTITRTRAESSTLRGISKFTYALSAMMMGSAASISWIQTVRKYSDGHTERSYDAGTNAPVMIMKACLYIAAFALVCIVSCILMLYMTIQGLRRNYNWAPLLAKAKVAASSAASKAKKEGK</sequence>
<accession>A0A9D1E002</accession>